<dbReference type="GO" id="GO:0005886">
    <property type="term" value="C:plasma membrane"/>
    <property type="evidence" value="ECO:0007669"/>
    <property type="project" value="UniProtKB-SubCell"/>
</dbReference>
<evidence type="ECO:0000256" key="1">
    <source>
        <dbReference type="ARBA" id="ARBA00004651"/>
    </source>
</evidence>
<dbReference type="Pfam" id="PF03899">
    <property type="entry name" value="ATP-synt_I"/>
    <property type="match status" value="1"/>
</dbReference>
<keyword evidence="8" id="KW-1185">Reference proteome</keyword>
<comment type="subcellular location">
    <subcellularLocation>
        <location evidence="1">Cell membrane</location>
        <topology evidence="1">Multi-pass membrane protein</topology>
    </subcellularLocation>
</comment>
<evidence type="ECO:0000313" key="7">
    <source>
        <dbReference type="EMBL" id="AOY89433.1"/>
    </source>
</evidence>
<evidence type="ECO:0000256" key="2">
    <source>
        <dbReference type="ARBA" id="ARBA00022475"/>
    </source>
</evidence>
<evidence type="ECO:0000256" key="6">
    <source>
        <dbReference type="SAM" id="Phobius"/>
    </source>
</evidence>
<organism evidence="7 8">
    <name type="scientific">Marinobacter salinus</name>
    <dbReference type="NCBI Taxonomy" id="1874317"/>
    <lineage>
        <taxon>Bacteria</taxon>
        <taxon>Pseudomonadati</taxon>
        <taxon>Pseudomonadota</taxon>
        <taxon>Gammaproteobacteria</taxon>
        <taxon>Pseudomonadales</taxon>
        <taxon>Marinobacteraceae</taxon>
        <taxon>Marinobacter</taxon>
    </lineage>
</organism>
<feature type="transmembrane region" description="Helical" evidence="6">
    <location>
        <begin position="83"/>
        <end position="100"/>
    </location>
</feature>
<evidence type="ECO:0000256" key="4">
    <source>
        <dbReference type="ARBA" id="ARBA00022989"/>
    </source>
</evidence>
<dbReference type="RefSeq" id="WP_070972046.1">
    <property type="nucleotide sequence ID" value="NZ_CP017715.1"/>
</dbReference>
<evidence type="ECO:0000256" key="3">
    <source>
        <dbReference type="ARBA" id="ARBA00022692"/>
    </source>
</evidence>
<dbReference type="KEGG" id="msq:BKP64_15360"/>
<dbReference type="EMBL" id="CP017715">
    <property type="protein sequence ID" value="AOY89433.1"/>
    <property type="molecule type" value="Genomic_DNA"/>
</dbReference>
<proteinExistence type="predicted"/>
<protein>
    <submittedName>
        <fullName evidence="7">F0F1 ATP synthase subunit I</fullName>
    </submittedName>
</protein>
<gene>
    <name evidence="7" type="ORF">BKP64_15360</name>
</gene>
<name>A0A1D9GP68_9GAMM</name>
<keyword evidence="3 6" id="KW-0812">Transmembrane</keyword>
<feature type="transmembrane region" description="Helical" evidence="6">
    <location>
        <begin position="14"/>
        <end position="35"/>
    </location>
</feature>
<dbReference type="OrthoDB" id="5702716at2"/>
<dbReference type="AlphaFoldDB" id="A0A1D9GP68"/>
<keyword evidence="2" id="KW-1003">Cell membrane</keyword>
<evidence type="ECO:0000313" key="8">
    <source>
        <dbReference type="Proteomes" id="UP000177445"/>
    </source>
</evidence>
<accession>A0A1D9GP68</accession>
<dbReference type="STRING" id="1874317.BKP64_15360"/>
<feature type="transmembrane region" description="Helical" evidence="6">
    <location>
        <begin position="41"/>
        <end position="63"/>
    </location>
</feature>
<keyword evidence="5 6" id="KW-0472">Membrane</keyword>
<dbReference type="Proteomes" id="UP000177445">
    <property type="component" value="Chromosome"/>
</dbReference>
<feature type="transmembrane region" description="Helical" evidence="6">
    <location>
        <begin position="106"/>
        <end position="126"/>
    </location>
</feature>
<dbReference type="InterPro" id="IPR005598">
    <property type="entry name" value="ATP_synth_I"/>
</dbReference>
<reference evidence="7 8" key="1">
    <citation type="submission" date="2016-10" db="EMBL/GenBank/DDBJ databases">
        <title>Marinobacter salinus sp. nov., a moderately halophilic bacterium isolated from a tidal flat environment.</title>
        <authorList>
            <person name="Park S.-J."/>
        </authorList>
    </citation>
    <scope>NUCLEOTIDE SEQUENCE [LARGE SCALE GENOMIC DNA]</scope>
    <source>
        <strain evidence="7 8">Hb8</strain>
    </source>
</reference>
<dbReference type="NCBIfam" id="NF004414">
    <property type="entry name" value="PRK05760.1"/>
    <property type="match status" value="1"/>
</dbReference>
<sequence length="133" mass="14594">MTKAALSGIGRPPIARWFVIESVILVFVCVVFLLLRGQVSGYSALVGGLIFLVPHGFFALKAFRYSGARSARKIISSFYQGEAGKLILCAIFFTMAFKWIQPLDVAALFLTFAIMLVTNWLTPLLAGSNTQRS</sequence>
<keyword evidence="4 6" id="KW-1133">Transmembrane helix</keyword>
<evidence type="ECO:0000256" key="5">
    <source>
        <dbReference type="ARBA" id="ARBA00023136"/>
    </source>
</evidence>